<accession>A0ABT4U5V5</accession>
<dbReference type="Proteomes" id="UP001527866">
    <property type="component" value="Unassembled WGS sequence"/>
</dbReference>
<reference evidence="1 2" key="1">
    <citation type="submission" date="2023-01" db="EMBL/GenBank/DDBJ databases">
        <title>Draft genome sequence of Nocardiopsis sp. RSe5-2 isolated from halophytes.</title>
        <authorList>
            <person name="Duangmal K."/>
            <person name="Chantavorakit T."/>
        </authorList>
    </citation>
    <scope>NUCLEOTIDE SEQUENCE [LARGE SCALE GENOMIC DNA]</scope>
    <source>
        <strain evidence="1 2">RSe5-2</strain>
    </source>
</reference>
<evidence type="ECO:0000313" key="1">
    <source>
        <dbReference type="EMBL" id="MDA2812327.1"/>
    </source>
</evidence>
<name>A0ABT4U5V5_9ACTN</name>
<sequence>MEAVRLAAVLDPAGRGRRCSVDEVAEALRGLVPQTEPWAFLDLLEAVLRQGEEQGRWKATRVTVQRGRARLPKSILLTRRTPTGETLRPVDVPLRGELASWAADLPLSASQRRLLVSVNDWLRRTDGGDVPMAAAAERAYELLGDEKAFDSTPPRGGATLWRPDRLTFDLLRCERVATPLTWEPTGADLTGDGPMVCVENHATFRTLLRVLRERRVPRWRAVAWVQGRNTAPVKSVADLPFRVTRLDYLGDLDPAGLEIAATVCSIAEDAGVEAGPAAVLWRMLVEASPRSGPKVDRDRARRLAAWLPEALREPAAVLLTEGRAVPQEALRYETLVRSEAFNGE</sequence>
<protein>
    <recommendedName>
        <fullName evidence="3">Wadjet protein JetD C-terminal domain-containing protein</fullName>
    </recommendedName>
</protein>
<proteinExistence type="predicted"/>
<gene>
    <name evidence="1" type="ORF">O4J56_16925</name>
</gene>
<keyword evidence="2" id="KW-1185">Reference proteome</keyword>
<comment type="caution">
    <text evidence="1">The sequence shown here is derived from an EMBL/GenBank/DDBJ whole genome shotgun (WGS) entry which is preliminary data.</text>
</comment>
<dbReference type="EMBL" id="JAQFWQ010000047">
    <property type="protein sequence ID" value="MDA2812327.1"/>
    <property type="molecule type" value="Genomic_DNA"/>
</dbReference>
<evidence type="ECO:0000313" key="2">
    <source>
        <dbReference type="Proteomes" id="UP001527866"/>
    </source>
</evidence>
<evidence type="ECO:0008006" key="3">
    <source>
        <dbReference type="Google" id="ProtNLM"/>
    </source>
</evidence>
<organism evidence="1 2">
    <name type="scientific">Nocardiopsis endophytica</name>
    <dbReference type="NCBI Taxonomy" id="3018445"/>
    <lineage>
        <taxon>Bacteria</taxon>
        <taxon>Bacillati</taxon>
        <taxon>Actinomycetota</taxon>
        <taxon>Actinomycetes</taxon>
        <taxon>Streptosporangiales</taxon>
        <taxon>Nocardiopsidaceae</taxon>
        <taxon>Nocardiopsis</taxon>
    </lineage>
</organism>